<dbReference type="InterPro" id="IPR001245">
    <property type="entry name" value="Ser-Thr/Tyr_kinase_cat_dom"/>
</dbReference>
<evidence type="ECO:0000256" key="10">
    <source>
        <dbReference type="ARBA" id="ARBA00023136"/>
    </source>
</evidence>
<dbReference type="PROSITE" id="PS50011">
    <property type="entry name" value="PROTEIN_KINASE_DOM"/>
    <property type="match status" value="1"/>
</dbReference>
<dbReference type="OrthoDB" id="738486at2759"/>
<evidence type="ECO:0000256" key="6">
    <source>
        <dbReference type="ARBA" id="ARBA00022741"/>
    </source>
</evidence>
<keyword evidence="5 13" id="KW-0732">Signal</keyword>
<dbReference type="SUPFAM" id="SSF56112">
    <property type="entry name" value="Protein kinase-like (PK-like)"/>
    <property type="match status" value="1"/>
</dbReference>
<keyword evidence="10" id="KW-0472">Membrane</keyword>
<dbReference type="OMA" id="LWRTWEV"/>
<keyword evidence="4" id="KW-0812">Transmembrane</keyword>
<sequence>MRSLGLVSVAIFSFILITSGEAKINPVLIACGRNSSVTIAGKTWISDSSMQNFTVSSQGIAASTLALSENSSYFDLYRTARIFTVPANYTINVVAGSYFLRLHFSPFTFLNFSANESSFEVTSNNVKLVSRFSPSGELNRRNSYLQNEGKSSNVTYLVKEYVLTVESSELSVAFVPASGSFVFVNAIEVISVMTDLFNQSATEVASGTTKNSLSELNGFNLETMYRLNVGGPEITPSQDADLMRDWKTDSDYMFLANAASPVFNSSNISYSNPNNSFIAPLLVYESARTMSNNEVALKRFNMSWKFLVDTDFDYLIRLHFCEFNYNMSRQRIFRIYINNRTASNNFDVIARAGGDNKAYHEDYLDSLSSQTNTIWVQLGPETAAGALVTDAILNGLEIFKLSRNGNLARPIEKSGATAGDSENKSSKSKILWAATGSGIAAITILSAFSSMFFCVYYRRKADPVKDPSPNWRPLVHYNPISSIMDVKQPRTLANPNGSNSLSRLGKRFSILEIRTATQNFDESLVIGVGGFGKVYKGKIDSGAPVAIKRANSHSEQGLNEFETEIDMLSKLRHRHLVAIIGFCDEHDEMILVYEYMANGTLRNHLFGGDLPALSWKQRIDICIGAARGLHYLHTGLERSIIHRDVKTTNILLDENFEAKVADFGLSKTGPSLEHTHVSTAVKGSFGYLDPEYYRRQQLTEKSDVYSFGVVLFEVVCARPVINPTLPKEQINLAEWAIHCQRQGLLEQIVDPRLKGKFRPESLKKYAEIAEKCLADEGKKRPTMGEVLCSLENVLLLERLAEVDVDPTIPAEAHGKVDEAENED</sequence>
<evidence type="ECO:0000256" key="1">
    <source>
        <dbReference type="ARBA" id="ARBA00004167"/>
    </source>
</evidence>
<dbReference type="Gene3D" id="1.10.510.10">
    <property type="entry name" value="Transferase(Phosphotransferase) domain 1"/>
    <property type="match status" value="1"/>
</dbReference>
<dbReference type="Gene3D" id="3.30.200.20">
    <property type="entry name" value="Phosphorylase Kinase, domain 1"/>
    <property type="match status" value="1"/>
</dbReference>
<feature type="chain" id="PRO_5023857133" description="Protein kinase domain-containing protein" evidence="13">
    <location>
        <begin position="23"/>
        <end position="823"/>
    </location>
</feature>
<evidence type="ECO:0000256" key="5">
    <source>
        <dbReference type="ARBA" id="ARBA00022729"/>
    </source>
</evidence>
<dbReference type="GO" id="GO:0016020">
    <property type="term" value="C:membrane"/>
    <property type="evidence" value="ECO:0007669"/>
    <property type="project" value="UniProtKB-SubCell"/>
</dbReference>
<dbReference type="PROSITE" id="PS00108">
    <property type="entry name" value="PROTEIN_KINASE_ST"/>
    <property type="match status" value="1"/>
</dbReference>
<dbReference type="Gene3D" id="2.60.120.430">
    <property type="entry name" value="Galactose-binding lectin"/>
    <property type="match status" value="2"/>
</dbReference>
<reference evidence="15" key="1">
    <citation type="submission" date="2019-09" db="EMBL/GenBank/DDBJ databases">
        <authorList>
            <person name="Zhang L."/>
        </authorList>
    </citation>
    <scope>NUCLEOTIDE SEQUENCE</scope>
</reference>
<dbReference type="InterPro" id="IPR011009">
    <property type="entry name" value="Kinase-like_dom_sf"/>
</dbReference>
<dbReference type="GO" id="GO:0005524">
    <property type="term" value="F:ATP binding"/>
    <property type="evidence" value="ECO:0007669"/>
    <property type="project" value="UniProtKB-UniRule"/>
</dbReference>
<dbReference type="FunFam" id="1.10.510.10:FF:000058">
    <property type="entry name" value="Receptor-like protein kinase FERONIA"/>
    <property type="match status" value="1"/>
</dbReference>
<dbReference type="EMBL" id="LR721779">
    <property type="protein sequence ID" value="VVV89998.1"/>
    <property type="molecule type" value="Genomic_DNA"/>
</dbReference>
<dbReference type="Gramene" id="NC14G0281180.1">
    <property type="protein sequence ID" value="NC14G0281180.1:cds"/>
    <property type="gene ID" value="NC14G0281180"/>
</dbReference>
<dbReference type="FunFam" id="3.30.200.20:FF:000039">
    <property type="entry name" value="receptor-like protein kinase FERONIA"/>
    <property type="match status" value="1"/>
</dbReference>
<dbReference type="Pfam" id="PF12819">
    <property type="entry name" value="Malectin_like"/>
    <property type="match status" value="1"/>
</dbReference>
<comment type="subcellular location">
    <subcellularLocation>
        <location evidence="1">Membrane</location>
        <topology evidence="1">Single-pass membrane protein</topology>
    </subcellularLocation>
</comment>
<evidence type="ECO:0000256" key="4">
    <source>
        <dbReference type="ARBA" id="ARBA00022692"/>
    </source>
</evidence>
<gene>
    <name evidence="15" type="ORF">NYM_LOCUS11035</name>
</gene>
<dbReference type="FunFam" id="2.60.120.430:FF:000003">
    <property type="entry name" value="FERONIA receptor-like kinase"/>
    <property type="match status" value="1"/>
</dbReference>
<dbReference type="InterPro" id="IPR024788">
    <property type="entry name" value="Malectin-like_Carb-bd_dom"/>
</dbReference>
<dbReference type="SMART" id="SM00220">
    <property type="entry name" value="S_TKc"/>
    <property type="match status" value="1"/>
</dbReference>
<dbReference type="InterPro" id="IPR000719">
    <property type="entry name" value="Prot_kinase_dom"/>
</dbReference>
<evidence type="ECO:0000256" key="8">
    <source>
        <dbReference type="ARBA" id="ARBA00022840"/>
    </source>
</evidence>
<evidence type="ECO:0000256" key="12">
    <source>
        <dbReference type="PROSITE-ProRule" id="PRU10141"/>
    </source>
</evidence>
<evidence type="ECO:0000256" key="7">
    <source>
        <dbReference type="ARBA" id="ARBA00022777"/>
    </source>
</evidence>
<evidence type="ECO:0000256" key="9">
    <source>
        <dbReference type="ARBA" id="ARBA00022989"/>
    </source>
</evidence>
<dbReference type="PANTHER" id="PTHR48006:SF92">
    <property type="entry name" value="LRR RECEPTOR-LIKE SERINE_THREONINE-PROTEIN KINASE GSO1"/>
    <property type="match status" value="1"/>
</dbReference>
<keyword evidence="7" id="KW-0418">Kinase</keyword>
<proteinExistence type="predicted"/>
<keyword evidence="11" id="KW-0325">Glycoprotein</keyword>
<feature type="domain" description="Protein kinase" evidence="14">
    <location>
        <begin position="520"/>
        <end position="795"/>
    </location>
</feature>
<dbReference type="AlphaFoldDB" id="A0A5K0ZI12"/>
<dbReference type="FunFam" id="2.60.120.430:FF:000001">
    <property type="entry name" value="Receptor-like protein kinase FERONIA"/>
    <property type="match status" value="1"/>
</dbReference>
<dbReference type="InterPro" id="IPR051824">
    <property type="entry name" value="LRR_Rcpt-Like_S/T_Kinase"/>
</dbReference>
<evidence type="ECO:0000313" key="15">
    <source>
        <dbReference type="EMBL" id="VVV89998.1"/>
    </source>
</evidence>
<dbReference type="InterPro" id="IPR008271">
    <property type="entry name" value="Ser/Thr_kinase_AS"/>
</dbReference>
<keyword evidence="2" id="KW-0723">Serine/threonine-protein kinase</keyword>
<keyword evidence="8 12" id="KW-0067">ATP-binding</keyword>
<evidence type="ECO:0000256" key="2">
    <source>
        <dbReference type="ARBA" id="ARBA00022527"/>
    </source>
</evidence>
<name>A0A5K0ZI12_9MAGN</name>
<keyword evidence="6 12" id="KW-0547">Nucleotide-binding</keyword>
<organism evidence="15">
    <name type="scientific">Nymphaea colorata</name>
    <name type="common">pocket water lily</name>
    <dbReference type="NCBI Taxonomy" id="210225"/>
    <lineage>
        <taxon>Eukaryota</taxon>
        <taxon>Viridiplantae</taxon>
        <taxon>Streptophyta</taxon>
        <taxon>Embryophyta</taxon>
        <taxon>Tracheophyta</taxon>
        <taxon>Spermatophyta</taxon>
        <taxon>Magnoliopsida</taxon>
        <taxon>Nymphaeales</taxon>
        <taxon>Nymphaeaceae</taxon>
        <taxon>Nymphaea</taxon>
    </lineage>
</organism>
<dbReference type="GO" id="GO:0009741">
    <property type="term" value="P:response to brassinosteroid"/>
    <property type="evidence" value="ECO:0007669"/>
    <property type="project" value="EnsemblPlants"/>
</dbReference>
<dbReference type="PANTHER" id="PTHR48006">
    <property type="entry name" value="LEUCINE-RICH REPEAT-CONTAINING PROTEIN DDB_G0281931-RELATED"/>
    <property type="match status" value="1"/>
</dbReference>
<keyword evidence="3" id="KW-0808">Transferase</keyword>
<dbReference type="InterPro" id="IPR017441">
    <property type="entry name" value="Protein_kinase_ATP_BS"/>
</dbReference>
<dbReference type="GO" id="GO:0009826">
    <property type="term" value="P:unidimensional cell growth"/>
    <property type="evidence" value="ECO:0007669"/>
    <property type="project" value="EnsemblPlants"/>
</dbReference>
<evidence type="ECO:0000259" key="14">
    <source>
        <dbReference type="PROSITE" id="PS50011"/>
    </source>
</evidence>
<feature type="signal peptide" evidence="13">
    <location>
        <begin position="1"/>
        <end position="22"/>
    </location>
</feature>
<dbReference type="GO" id="GO:0004674">
    <property type="term" value="F:protein serine/threonine kinase activity"/>
    <property type="evidence" value="ECO:0007669"/>
    <property type="project" value="UniProtKB-KW"/>
</dbReference>
<evidence type="ECO:0000256" key="3">
    <source>
        <dbReference type="ARBA" id="ARBA00022679"/>
    </source>
</evidence>
<dbReference type="PROSITE" id="PS00107">
    <property type="entry name" value="PROTEIN_KINASE_ATP"/>
    <property type="match status" value="1"/>
</dbReference>
<protein>
    <recommendedName>
        <fullName evidence="14">Protein kinase domain-containing protein</fullName>
    </recommendedName>
</protein>
<dbReference type="Pfam" id="PF07714">
    <property type="entry name" value="PK_Tyr_Ser-Thr"/>
    <property type="match status" value="1"/>
</dbReference>
<keyword evidence="9" id="KW-1133">Transmembrane helix</keyword>
<evidence type="ECO:0000256" key="11">
    <source>
        <dbReference type="ARBA" id="ARBA00023180"/>
    </source>
</evidence>
<feature type="binding site" evidence="12">
    <location>
        <position position="548"/>
    </location>
    <ligand>
        <name>ATP</name>
        <dbReference type="ChEBI" id="CHEBI:30616"/>
    </ligand>
</feature>
<accession>A0A5K0ZI12</accession>
<dbReference type="CDD" id="cd14066">
    <property type="entry name" value="STKc_IRAK"/>
    <property type="match status" value="1"/>
</dbReference>
<evidence type="ECO:0000256" key="13">
    <source>
        <dbReference type="SAM" id="SignalP"/>
    </source>
</evidence>